<feature type="region of interest" description="Disordered" evidence="6">
    <location>
        <begin position="501"/>
        <end position="532"/>
    </location>
</feature>
<dbReference type="EMBL" id="KV427611">
    <property type="protein sequence ID" value="KZT09574.1"/>
    <property type="molecule type" value="Genomic_DNA"/>
</dbReference>
<organism evidence="8 9">
    <name type="scientific">Laetiporus sulphureus 93-53</name>
    <dbReference type="NCBI Taxonomy" id="1314785"/>
    <lineage>
        <taxon>Eukaryota</taxon>
        <taxon>Fungi</taxon>
        <taxon>Dikarya</taxon>
        <taxon>Basidiomycota</taxon>
        <taxon>Agaricomycotina</taxon>
        <taxon>Agaricomycetes</taxon>
        <taxon>Polyporales</taxon>
        <taxon>Laetiporus</taxon>
    </lineage>
</organism>
<keyword evidence="7" id="KW-0472">Membrane</keyword>
<comment type="similarity">
    <text evidence="1 5">Belongs to the GDA1/CD39 NTPase family.</text>
</comment>
<dbReference type="Proteomes" id="UP000076871">
    <property type="component" value="Unassembled WGS sequence"/>
</dbReference>
<dbReference type="GO" id="GO:0005524">
    <property type="term" value="F:ATP binding"/>
    <property type="evidence" value="ECO:0007669"/>
    <property type="project" value="UniProtKB-KW"/>
</dbReference>
<keyword evidence="2 5" id="KW-0378">Hydrolase</keyword>
<dbReference type="PROSITE" id="PS01238">
    <property type="entry name" value="GDA1_CD39_NTPASE"/>
    <property type="match status" value="1"/>
</dbReference>
<dbReference type="GO" id="GO:0004382">
    <property type="term" value="F:GDP phosphatase activity"/>
    <property type="evidence" value="ECO:0007669"/>
    <property type="project" value="TreeGrafter"/>
</dbReference>
<evidence type="ECO:0000256" key="4">
    <source>
        <dbReference type="PIRSR" id="PIRSR600407-2"/>
    </source>
</evidence>
<keyword evidence="7" id="KW-1133">Transmembrane helix</keyword>
<dbReference type="RefSeq" id="XP_040767314.1">
    <property type="nucleotide sequence ID" value="XM_040903084.1"/>
</dbReference>
<dbReference type="CDD" id="cd24039">
    <property type="entry name" value="ASKHA_NBD_YND1-like"/>
    <property type="match status" value="1"/>
</dbReference>
<feature type="binding site" evidence="4">
    <location>
        <begin position="193"/>
        <end position="197"/>
    </location>
    <ligand>
        <name>ATP</name>
        <dbReference type="ChEBI" id="CHEBI:30616"/>
    </ligand>
</feature>
<dbReference type="GO" id="GO:0005794">
    <property type="term" value="C:Golgi apparatus"/>
    <property type="evidence" value="ECO:0007669"/>
    <property type="project" value="TreeGrafter"/>
</dbReference>
<dbReference type="InterPro" id="IPR000407">
    <property type="entry name" value="GDA1_CD39_NTPase"/>
</dbReference>
<dbReference type="FunCoup" id="A0A165FY93">
    <property type="interactions" value="191"/>
</dbReference>
<dbReference type="GeneID" id="63820115"/>
<evidence type="ECO:0000256" key="2">
    <source>
        <dbReference type="ARBA" id="ARBA00022801"/>
    </source>
</evidence>
<reference evidence="8 9" key="1">
    <citation type="journal article" date="2016" name="Mol. Biol. Evol.">
        <title>Comparative Genomics of Early-Diverging Mushroom-Forming Fungi Provides Insights into the Origins of Lignocellulose Decay Capabilities.</title>
        <authorList>
            <person name="Nagy L.G."/>
            <person name="Riley R."/>
            <person name="Tritt A."/>
            <person name="Adam C."/>
            <person name="Daum C."/>
            <person name="Floudas D."/>
            <person name="Sun H."/>
            <person name="Yadav J.S."/>
            <person name="Pangilinan J."/>
            <person name="Larsson K.H."/>
            <person name="Matsuura K."/>
            <person name="Barry K."/>
            <person name="Labutti K."/>
            <person name="Kuo R."/>
            <person name="Ohm R.A."/>
            <person name="Bhattacharya S.S."/>
            <person name="Shirouzu T."/>
            <person name="Yoshinaga Y."/>
            <person name="Martin F.M."/>
            <person name="Grigoriev I.V."/>
            <person name="Hibbett D.S."/>
        </authorList>
    </citation>
    <scope>NUCLEOTIDE SEQUENCE [LARGE SCALE GENOMIC DNA]</scope>
    <source>
        <strain evidence="8 9">93-53</strain>
    </source>
</reference>
<evidence type="ECO:0000256" key="3">
    <source>
        <dbReference type="PIRSR" id="PIRSR600407-1"/>
    </source>
</evidence>
<evidence type="ECO:0000313" key="8">
    <source>
        <dbReference type="EMBL" id="KZT09574.1"/>
    </source>
</evidence>
<dbReference type="AlphaFoldDB" id="A0A165FY93"/>
<accession>A0A165FY93</accession>
<evidence type="ECO:0008006" key="10">
    <source>
        <dbReference type="Google" id="ProtNLM"/>
    </source>
</evidence>
<keyword evidence="7" id="KW-0812">Transmembrane</keyword>
<keyword evidence="4" id="KW-0547">Nucleotide-binding</keyword>
<feature type="non-terminal residue" evidence="8">
    <location>
        <position position="720"/>
    </location>
</feature>
<dbReference type="PANTHER" id="PTHR11782">
    <property type="entry name" value="ADENOSINE/GUANOSINE DIPHOSPHATASE"/>
    <property type="match status" value="1"/>
</dbReference>
<dbReference type="InParanoid" id="A0A165FY93"/>
<feature type="compositionally biased region" description="Basic and acidic residues" evidence="6">
    <location>
        <begin position="50"/>
        <end position="62"/>
    </location>
</feature>
<dbReference type="PANTHER" id="PTHR11782:SF121">
    <property type="entry name" value="NUCLEOSIDE-DIPHOSPHATASE MIG-23"/>
    <property type="match status" value="1"/>
</dbReference>
<keyword evidence="9" id="KW-1185">Reference proteome</keyword>
<dbReference type="GO" id="GO:0046036">
    <property type="term" value="P:CTP metabolic process"/>
    <property type="evidence" value="ECO:0007669"/>
    <property type="project" value="TreeGrafter"/>
</dbReference>
<feature type="region of interest" description="Disordered" evidence="6">
    <location>
        <begin position="603"/>
        <end position="622"/>
    </location>
</feature>
<dbReference type="OrthoDB" id="6372431at2759"/>
<evidence type="ECO:0000256" key="5">
    <source>
        <dbReference type="RuleBase" id="RU003833"/>
    </source>
</evidence>
<feature type="active site" description="Proton acceptor" evidence="3">
    <location>
        <position position="161"/>
    </location>
</feature>
<dbReference type="Pfam" id="PF01150">
    <property type="entry name" value="GDA1_CD39"/>
    <property type="match status" value="1"/>
</dbReference>
<evidence type="ECO:0000256" key="6">
    <source>
        <dbReference type="SAM" id="MobiDB-lite"/>
    </source>
</evidence>
<feature type="compositionally biased region" description="Basic and acidic residues" evidence="6">
    <location>
        <begin position="510"/>
        <end position="519"/>
    </location>
</feature>
<dbReference type="Gene3D" id="3.30.420.40">
    <property type="match status" value="1"/>
</dbReference>
<dbReference type="GO" id="GO:0006256">
    <property type="term" value="P:UDP catabolic process"/>
    <property type="evidence" value="ECO:0007669"/>
    <property type="project" value="TreeGrafter"/>
</dbReference>
<feature type="transmembrane region" description="Helical" evidence="7">
    <location>
        <begin position="557"/>
        <end position="580"/>
    </location>
</feature>
<sequence>MPPPTSVDSWLTARRFGIVIDAGSSGSRLQIYSWKDPRVASSENAPRSLPRVEKGTREGEEWSKKVEPGISSFGENPHDIRTYLAPLLDHARSHIPPSLESDTPLFLLATAGMRLLSPAQQSAVLEATCRYFRDHSNFRLDDPSSAGPCGSSVRIISGEEEGLFGWIAVNYLMDGFAGSGEDRLTYGFLDMGGASTQIAFEPGMEERRKAQNLVGVRLRLLDGHEVHHEVFVTTWLGYGTNQARERYVGSAINDYESHRAPSSPSSEELVPDPCLPKDLRLVEAPVQPDSASHHAKSPHTLLGTGSFEQCLQKTLPLLNKDAPCPDAHCLFNGVYVPPIDFSASHFIGVSEYWYSSEHVFGLGGSYDVVQYERAASEFCSREWSNILRQHELSRQQGRLGGDEITVGGEEAGNVWDDNVGISRLQMQCFKAAWVVNVLHEGIGMPRIVDPGGNSTVDGDKVAQQAENKGLGRPMFQSMDSVGDIAISWTLGKMVLEASKDVPPLSSTDRPLSDPLDRVPDNSAPPGGPARPPLLDFEAIEDRIADHLPSSFTRQSLGFSPVAFLFYGVIALILSAATYRLRYRIRSTLRRSYKKERAFTKESYSMEEGQALNGGAHSPSPWRSTPSRLSLSIFHPFKKLLSFTVRTPSITVKTYDSSTRNSPHSPVRVQPLHSFTFPGPKPQYTPQLSPLDPVNGAGTAFVVPGSPRLSDGNMVSNGSLS</sequence>
<name>A0A165FY93_9APHY</name>
<dbReference type="Gene3D" id="3.30.420.150">
    <property type="entry name" value="Exopolyphosphatase. Domain 2"/>
    <property type="match status" value="1"/>
</dbReference>
<evidence type="ECO:0000313" key="9">
    <source>
        <dbReference type="Proteomes" id="UP000076871"/>
    </source>
</evidence>
<dbReference type="GO" id="GO:0017111">
    <property type="term" value="F:ribonucleoside triphosphate phosphatase activity"/>
    <property type="evidence" value="ECO:0007669"/>
    <property type="project" value="TreeGrafter"/>
</dbReference>
<dbReference type="STRING" id="1314785.A0A165FY93"/>
<keyword evidence="4" id="KW-0067">ATP-binding</keyword>
<evidence type="ECO:0000256" key="7">
    <source>
        <dbReference type="SAM" id="Phobius"/>
    </source>
</evidence>
<proteinExistence type="inferred from homology"/>
<feature type="region of interest" description="Disordered" evidence="6">
    <location>
        <begin position="41"/>
        <end position="62"/>
    </location>
</feature>
<protein>
    <recommendedName>
        <fullName evidence="10">Nucleoside phosphatase GDA1/CD39</fullName>
    </recommendedName>
</protein>
<evidence type="ECO:0000256" key="1">
    <source>
        <dbReference type="ARBA" id="ARBA00009283"/>
    </source>
</evidence>
<gene>
    <name evidence="8" type="ORF">LAESUDRAFT_602918</name>
</gene>
<dbReference type="GO" id="GO:0045134">
    <property type="term" value="F:UDP phosphatase activity"/>
    <property type="evidence" value="ECO:0007669"/>
    <property type="project" value="TreeGrafter"/>
</dbReference>
<dbReference type="GO" id="GO:0016020">
    <property type="term" value="C:membrane"/>
    <property type="evidence" value="ECO:0007669"/>
    <property type="project" value="TreeGrafter"/>
</dbReference>